<proteinExistence type="predicted"/>
<accession>A0ABW4XPS8</accession>
<reference evidence="3" key="1">
    <citation type="journal article" date="2019" name="Int. J. Syst. Evol. Microbiol.">
        <title>The Global Catalogue of Microorganisms (GCM) 10K type strain sequencing project: providing services to taxonomists for standard genome sequencing and annotation.</title>
        <authorList>
            <consortium name="The Broad Institute Genomics Platform"/>
            <consortium name="The Broad Institute Genome Sequencing Center for Infectious Disease"/>
            <person name="Wu L."/>
            <person name="Ma J."/>
        </authorList>
    </citation>
    <scope>NUCLEOTIDE SEQUENCE [LARGE SCALE GENOMIC DNA]</scope>
    <source>
        <strain evidence="3">CGMCC 1.10992</strain>
    </source>
</reference>
<protein>
    <recommendedName>
        <fullName evidence="4">DUF983 domain-containing protein</fullName>
    </recommendedName>
</protein>
<organism evidence="2 3">
    <name type="scientific">Corallincola platygyrae</name>
    <dbReference type="NCBI Taxonomy" id="1193278"/>
    <lineage>
        <taxon>Bacteria</taxon>
        <taxon>Pseudomonadati</taxon>
        <taxon>Pseudomonadota</taxon>
        <taxon>Gammaproteobacteria</taxon>
        <taxon>Alteromonadales</taxon>
        <taxon>Psychromonadaceae</taxon>
        <taxon>Corallincola</taxon>
    </lineage>
</organism>
<evidence type="ECO:0000256" key="1">
    <source>
        <dbReference type="SAM" id="Phobius"/>
    </source>
</evidence>
<evidence type="ECO:0000313" key="2">
    <source>
        <dbReference type="EMBL" id="MFD2096034.1"/>
    </source>
</evidence>
<dbReference type="EMBL" id="JBHUHT010000011">
    <property type="protein sequence ID" value="MFD2096034.1"/>
    <property type="molecule type" value="Genomic_DNA"/>
</dbReference>
<keyword evidence="1" id="KW-1133">Transmembrane helix</keyword>
<sequence>MFSNIFHKTCPWCQNKSKVNQLGSRPALPKPKWYQFSRQVKVCPYCAGAVTFGGKGLWFVVLIMPLFFIVLLELFLGLELQALPYVRSITWGLAALGFLLTYLFFELVKVEGQEPE</sequence>
<comment type="caution">
    <text evidence="2">The sequence shown here is derived from an EMBL/GenBank/DDBJ whole genome shotgun (WGS) entry which is preliminary data.</text>
</comment>
<evidence type="ECO:0000313" key="3">
    <source>
        <dbReference type="Proteomes" id="UP001597380"/>
    </source>
</evidence>
<gene>
    <name evidence="2" type="ORF">ACFSJ3_08565</name>
</gene>
<keyword evidence="1" id="KW-0472">Membrane</keyword>
<evidence type="ECO:0008006" key="4">
    <source>
        <dbReference type="Google" id="ProtNLM"/>
    </source>
</evidence>
<keyword evidence="1" id="KW-0812">Transmembrane</keyword>
<keyword evidence="3" id="KW-1185">Reference proteome</keyword>
<dbReference type="RefSeq" id="WP_345340976.1">
    <property type="nucleotide sequence ID" value="NZ_BAABLI010000017.1"/>
</dbReference>
<name>A0ABW4XPS8_9GAMM</name>
<feature type="transmembrane region" description="Helical" evidence="1">
    <location>
        <begin position="85"/>
        <end position="105"/>
    </location>
</feature>
<feature type="transmembrane region" description="Helical" evidence="1">
    <location>
        <begin position="57"/>
        <end position="78"/>
    </location>
</feature>
<dbReference type="Proteomes" id="UP001597380">
    <property type="component" value="Unassembled WGS sequence"/>
</dbReference>